<dbReference type="FunFam" id="2.60.40.10:FF:000458">
    <property type="entry name" value="Molecular chaperone FimC"/>
    <property type="match status" value="1"/>
</dbReference>
<gene>
    <name evidence="12" type="ORF">L2111_06025</name>
</gene>
<name>A0A9X4JL85_9ENTR</name>
<dbReference type="EMBL" id="JAKIHW010000004">
    <property type="protein sequence ID" value="MDE9617641.1"/>
    <property type="molecule type" value="Genomic_DNA"/>
</dbReference>
<dbReference type="SUPFAM" id="SSF49354">
    <property type="entry name" value="PapD-like"/>
    <property type="match status" value="1"/>
</dbReference>
<keyword evidence="5" id="KW-0574">Periplasm</keyword>
<dbReference type="Proteomes" id="UP001147005">
    <property type="component" value="Unassembled WGS sequence"/>
</dbReference>
<evidence type="ECO:0000256" key="3">
    <source>
        <dbReference type="ARBA" id="ARBA00022558"/>
    </source>
</evidence>
<dbReference type="Gene3D" id="2.60.40.10">
    <property type="entry name" value="Immunoglobulins"/>
    <property type="match status" value="2"/>
</dbReference>
<dbReference type="PRINTS" id="PR00969">
    <property type="entry name" value="CHAPERONPILI"/>
</dbReference>
<dbReference type="InterPro" id="IPR050643">
    <property type="entry name" value="Periplasmic_pilus_chap"/>
</dbReference>
<feature type="domain" description="Pili assembly chaperone C-terminal" evidence="11">
    <location>
        <begin position="176"/>
        <end position="238"/>
    </location>
</feature>
<comment type="subcellular location">
    <subcellularLocation>
        <location evidence="1 8">Periplasm</location>
    </subcellularLocation>
</comment>
<reference evidence="12" key="1">
    <citation type="submission" date="2022-01" db="EMBL/GenBank/DDBJ databases">
        <title>Genetic Characterization of Carbapenem-resistant Citrobacter spp. from China: a multicenter study.</title>
        <authorList>
            <person name="Ye L."/>
        </authorList>
    </citation>
    <scope>NUCLEOTIDE SEQUENCE</scope>
    <source>
        <strain evidence="12">IR5432</strain>
    </source>
</reference>
<comment type="caution">
    <text evidence="12">The sequence shown here is derived from an EMBL/GenBank/DDBJ whole genome shotgun (WGS) entry which is preliminary data.</text>
</comment>
<evidence type="ECO:0000259" key="10">
    <source>
        <dbReference type="Pfam" id="PF00345"/>
    </source>
</evidence>
<comment type="similarity">
    <text evidence="2 8">Belongs to the periplasmic pilus chaperone family.</text>
</comment>
<evidence type="ECO:0000259" key="11">
    <source>
        <dbReference type="Pfam" id="PF02753"/>
    </source>
</evidence>
<dbReference type="NCBIfam" id="NF007398">
    <property type="entry name" value="PRK09926.1"/>
    <property type="match status" value="1"/>
</dbReference>
<dbReference type="PROSITE" id="PS00635">
    <property type="entry name" value="PILI_CHAPERONE"/>
    <property type="match status" value="1"/>
</dbReference>
<dbReference type="Pfam" id="PF02753">
    <property type="entry name" value="PapD_C"/>
    <property type="match status" value="1"/>
</dbReference>
<protein>
    <submittedName>
        <fullName evidence="12">Fimbrial chaperone</fullName>
    </submittedName>
</protein>
<evidence type="ECO:0000256" key="9">
    <source>
        <dbReference type="SAM" id="SignalP"/>
    </source>
</evidence>
<keyword evidence="6 8" id="KW-0143">Chaperone</keyword>
<dbReference type="AlphaFoldDB" id="A0A9X4JL85"/>
<dbReference type="PANTHER" id="PTHR30251">
    <property type="entry name" value="PILUS ASSEMBLY CHAPERONE"/>
    <property type="match status" value="1"/>
</dbReference>
<dbReference type="SUPFAM" id="SSF49584">
    <property type="entry name" value="Periplasmic chaperone C-domain"/>
    <property type="match status" value="1"/>
</dbReference>
<evidence type="ECO:0000256" key="8">
    <source>
        <dbReference type="RuleBase" id="RU003918"/>
    </source>
</evidence>
<keyword evidence="4 9" id="KW-0732">Signal</keyword>
<dbReference type="GO" id="GO:0030288">
    <property type="term" value="C:outer membrane-bounded periplasmic space"/>
    <property type="evidence" value="ECO:0007669"/>
    <property type="project" value="InterPro"/>
</dbReference>
<accession>A0A9X4JL85</accession>
<evidence type="ECO:0000256" key="5">
    <source>
        <dbReference type="ARBA" id="ARBA00022764"/>
    </source>
</evidence>
<evidence type="ECO:0000256" key="7">
    <source>
        <dbReference type="ARBA" id="ARBA00023319"/>
    </source>
</evidence>
<dbReference type="Pfam" id="PF00345">
    <property type="entry name" value="PapD_N"/>
    <property type="match status" value="1"/>
</dbReference>
<dbReference type="InterPro" id="IPR008962">
    <property type="entry name" value="PapD-like_sf"/>
</dbReference>
<evidence type="ECO:0000313" key="13">
    <source>
        <dbReference type="Proteomes" id="UP001147005"/>
    </source>
</evidence>
<dbReference type="InterPro" id="IPR001829">
    <property type="entry name" value="Pili_assmbl_chaperone_bac"/>
</dbReference>
<sequence length="244" mass="26531">MLRHLKTTFAILALAGSLFSTQSWADIVISGTRIIYHGEKNDVSVRLENKGTRPLLVQNWIDTGNDNVEPGTIKVPFNATPPVSRVEPQKGQTVKIMFTGAQKLPADRESVFWFNVLEVPPKADNKEAKSILQLAFRTRIKLFYRPQGIPDDASSAASKLKWSVKTVQGKAVLQASNPTPYFVSFNSCELNVGGKKYPVEAGMAEPLTQTTFNVKGLTGAVSAGNINYTSINDFGGITNGTASL</sequence>
<dbReference type="GO" id="GO:0071555">
    <property type="term" value="P:cell wall organization"/>
    <property type="evidence" value="ECO:0007669"/>
    <property type="project" value="InterPro"/>
</dbReference>
<dbReference type="RefSeq" id="WP_181509477.1">
    <property type="nucleotide sequence ID" value="NZ_JAKIHW010000004.1"/>
</dbReference>
<feature type="chain" id="PRO_5040753502" evidence="9">
    <location>
        <begin position="26"/>
        <end position="244"/>
    </location>
</feature>
<dbReference type="InterPro" id="IPR016147">
    <property type="entry name" value="Pili_assmbl_chaperone_N"/>
</dbReference>
<organism evidence="12 13">
    <name type="scientific">Citrobacter portucalensis</name>
    <dbReference type="NCBI Taxonomy" id="1639133"/>
    <lineage>
        <taxon>Bacteria</taxon>
        <taxon>Pseudomonadati</taxon>
        <taxon>Pseudomonadota</taxon>
        <taxon>Gammaproteobacteria</taxon>
        <taxon>Enterobacterales</taxon>
        <taxon>Enterobacteriaceae</taxon>
        <taxon>Citrobacter</taxon>
        <taxon>Citrobacter freundii complex</taxon>
    </lineage>
</organism>
<dbReference type="InterPro" id="IPR013783">
    <property type="entry name" value="Ig-like_fold"/>
</dbReference>
<evidence type="ECO:0000313" key="12">
    <source>
        <dbReference type="EMBL" id="MDE9617641.1"/>
    </source>
</evidence>
<evidence type="ECO:0000256" key="4">
    <source>
        <dbReference type="ARBA" id="ARBA00022729"/>
    </source>
</evidence>
<keyword evidence="3" id="KW-1029">Fimbrium biogenesis</keyword>
<dbReference type="InterPro" id="IPR016148">
    <property type="entry name" value="Pili_assmbl_chaperone_C"/>
</dbReference>
<evidence type="ECO:0000256" key="6">
    <source>
        <dbReference type="ARBA" id="ARBA00023186"/>
    </source>
</evidence>
<feature type="signal peptide" evidence="9">
    <location>
        <begin position="1"/>
        <end position="25"/>
    </location>
</feature>
<keyword evidence="7" id="KW-0393">Immunoglobulin domain</keyword>
<dbReference type="InterPro" id="IPR036316">
    <property type="entry name" value="Pili_assmbl_chap_C_dom_sf"/>
</dbReference>
<evidence type="ECO:0000256" key="2">
    <source>
        <dbReference type="ARBA" id="ARBA00007399"/>
    </source>
</evidence>
<dbReference type="PANTHER" id="PTHR30251:SF2">
    <property type="entry name" value="FIMBRIAL CHAPERONE YADV-RELATED"/>
    <property type="match status" value="1"/>
</dbReference>
<evidence type="ECO:0000256" key="1">
    <source>
        <dbReference type="ARBA" id="ARBA00004418"/>
    </source>
</evidence>
<proteinExistence type="inferred from homology"/>
<feature type="domain" description="Pili assembly chaperone N-terminal" evidence="10">
    <location>
        <begin position="27"/>
        <end position="149"/>
    </location>
</feature>
<dbReference type="InterPro" id="IPR018046">
    <property type="entry name" value="Pili_assmbl_chaperone_CS"/>
</dbReference>